<reference evidence="5 7" key="1">
    <citation type="submission" date="2018-06" db="EMBL/GenBank/DDBJ databases">
        <authorList>
            <consortium name="Pathogen Informatics"/>
            <person name="Doyle S."/>
        </authorList>
    </citation>
    <scope>NUCLEOTIDE SEQUENCE [LARGE SCALE GENOMIC DNA]</scope>
    <source>
        <strain evidence="5 7">NCTC10801</strain>
    </source>
</reference>
<feature type="domain" description="Baseplate J-like C-terminal" evidence="4">
    <location>
        <begin position="266"/>
        <end position="349"/>
    </location>
</feature>
<evidence type="ECO:0000313" key="7">
    <source>
        <dbReference type="Proteomes" id="UP000254649"/>
    </source>
</evidence>
<organism evidence="5 7">
    <name type="scientific">[Actinobacillus] rossii</name>
    <dbReference type="NCBI Taxonomy" id="123820"/>
    <lineage>
        <taxon>Bacteria</taxon>
        <taxon>Pseudomonadati</taxon>
        <taxon>Pseudomonadota</taxon>
        <taxon>Gammaproteobacteria</taxon>
        <taxon>Pasteurellales</taxon>
        <taxon>Pasteurellaceae</taxon>
    </lineage>
</organism>
<name>A0A380TT76_9PAST</name>
<dbReference type="InterPro" id="IPR052399">
    <property type="entry name" value="Phage_Baseplate_Assmbl_Protein"/>
</dbReference>
<accession>A0A380TT76</accession>
<proteinExistence type="inferred from homology"/>
<dbReference type="InterPro" id="IPR058530">
    <property type="entry name" value="Baseplate_J-like_C"/>
</dbReference>
<dbReference type="AlphaFoldDB" id="A0A380TT76"/>
<keyword evidence="7" id="KW-1185">Reference proteome</keyword>
<dbReference type="InterPro" id="IPR058531">
    <property type="entry name" value="Baseplate_J_M"/>
</dbReference>
<feature type="domain" description="Baseplate protein J-like barrel" evidence="2">
    <location>
        <begin position="91"/>
        <end position="158"/>
    </location>
</feature>
<dbReference type="Proteomes" id="UP000254649">
    <property type="component" value="Unassembled WGS sequence"/>
</dbReference>
<dbReference type="Pfam" id="PF26079">
    <property type="entry name" value="Baseplate_J_C"/>
    <property type="match status" value="1"/>
</dbReference>
<dbReference type="EMBL" id="UFRQ01000003">
    <property type="protein sequence ID" value="SUT91330.1"/>
    <property type="molecule type" value="Genomic_DNA"/>
</dbReference>
<protein>
    <submittedName>
        <fullName evidence="5">Uncharacterized homolog of phage Mu protein gp47</fullName>
    </submittedName>
</protein>
<dbReference type="PANTHER" id="PTHR37829:SF3">
    <property type="entry name" value="PROTEIN JAYE-RELATED"/>
    <property type="match status" value="1"/>
</dbReference>
<evidence type="ECO:0000256" key="1">
    <source>
        <dbReference type="ARBA" id="ARBA00038087"/>
    </source>
</evidence>
<dbReference type="InterPro" id="IPR006949">
    <property type="entry name" value="Barrel_Baseplate_J-like"/>
</dbReference>
<dbReference type="OrthoDB" id="7565172at2"/>
<evidence type="ECO:0000313" key="6">
    <source>
        <dbReference type="EMBL" id="SUT94119.1"/>
    </source>
</evidence>
<feature type="domain" description="Baseplate J-like central" evidence="3">
    <location>
        <begin position="190"/>
        <end position="254"/>
    </location>
</feature>
<evidence type="ECO:0000259" key="4">
    <source>
        <dbReference type="Pfam" id="PF26079"/>
    </source>
</evidence>
<evidence type="ECO:0000259" key="3">
    <source>
        <dbReference type="Pfam" id="PF26078"/>
    </source>
</evidence>
<dbReference type="EMBL" id="UFRQ01000003">
    <property type="protein sequence ID" value="SUT94119.1"/>
    <property type="molecule type" value="Genomic_DNA"/>
</dbReference>
<dbReference type="PANTHER" id="PTHR37829">
    <property type="entry name" value="PHAGE-LIKE ELEMENT PBSX PROTEIN XKDT"/>
    <property type="match status" value="1"/>
</dbReference>
<dbReference type="Pfam" id="PF04865">
    <property type="entry name" value="Baseplate_J"/>
    <property type="match status" value="1"/>
</dbReference>
<gene>
    <name evidence="5" type="ORF">NCTC10801_01435</name>
    <name evidence="6" type="ORF">NCTC10801_02119</name>
</gene>
<comment type="similarity">
    <text evidence="1">Belongs to the Mu gp47/PBSX XkdT family.</text>
</comment>
<dbReference type="Pfam" id="PF26078">
    <property type="entry name" value="Baseplate_J_M"/>
    <property type="match status" value="1"/>
</dbReference>
<evidence type="ECO:0000259" key="2">
    <source>
        <dbReference type="Pfam" id="PF04865"/>
    </source>
</evidence>
<sequence>MFKVPSFDDIRRAILRDYQSLDSDADISVDSDNYARASALAAAAEGLYAHQKWIIKQFFPDSADTEYLEKHAALRGLRRKNATHAIGYAHIKGLANSTVSAGLQIKSTTGLFYVTTGSTDINSEGVATVAVRALTAGTASNTHQVTANFMSTSKGVQTELTLSDVIGGTDIETDAALLARLLEKIRRPAAGGNRYDYKNWALEVDGVDAAYVYPLRRGLGTVDIAITANNDVPNDETVQRCQAYIDEVRPVTAKESKVVKPDVTRVDFNIKVKLNNVSLSEMTSQIKTALATHFNTLSPADNLILSQCEAIVSDLIGVVDREITQPTANKIADISSKIEWFRLGQVDVSLLE</sequence>
<evidence type="ECO:0000313" key="5">
    <source>
        <dbReference type="EMBL" id="SUT91330.1"/>
    </source>
</evidence>